<comment type="caution">
    <text evidence="3">The sequence shown here is derived from an EMBL/GenBank/DDBJ whole genome shotgun (WGS) entry which is preliminary data.</text>
</comment>
<feature type="region of interest" description="Disordered" evidence="1">
    <location>
        <begin position="14"/>
        <end position="35"/>
    </location>
</feature>
<keyword evidence="2" id="KW-0472">Membrane</keyword>
<evidence type="ECO:0000313" key="3">
    <source>
        <dbReference type="EMBL" id="RPA59088.1"/>
    </source>
</evidence>
<sequence>MVLGKLHAMYPEIPDSPPPSGQFPSGHQSSGQLPSAGQWLPAAPPAPAPPPVVGPVYPSPAPYGYVPVPVPVGQYTPVVVVGSEKSVGVALVLTFFFGPLGMFYSTVTGGLVMLGVYVLAALLSIVTVGIPLFLAWIGCMVWACSAASEHNRRVRAQLVGRRY</sequence>
<evidence type="ECO:0000313" key="4">
    <source>
        <dbReference type="Proteomes" id="UP000267536"/>
    </source>
</evidence>
<dbReference type="EMBL" id="RKMH01000010">
    <property type="protein sequence ID" value="RPA59088.1"/>
    <property type="molecule type" value="Genomic_DNA"/>
</dbReference>
<evidence type="ECO:0000256" key="1">
    <source>
        <dbReference type="SAM" id="MobiDB-lite"/>
    </source>
</evidence>
<keyword evidence="2" id="KW-0812">Transmembrane</keyword>
<protein>
    <recommendedName>
        <fullName evidence="5">TM2 domain-containing protein</fullName>
    </recommendedName>
</protein>
<accession>A0A3N4GAZ1</accession>
<feature type="transmembrane region" description="Helical" evidence="2">
    <location>
        <begin position="116"/>
        <end position="143"/>
    </location>
</feature>
<dbReference type="AlphaFoldDB" id="A0A3N4GAZ1"/>
<organism evidence="3 4">
    <name type="scientific">Gordonia oryzae</name>
    <dbReference type="NCBI Taxonomy" id="2487349"/>
    <lineage>
        <taxon>Bacteria</taxon>
        <taxon>Bacillati</taxon>
        <taxon>Actinomycetota</taxon>
        <taxon>Actinomycetes</taxon>
        <taxon>Mycobacteriales</taxon>
        <taxon>Gordoniaceae</taxon>
        <taxon>Gordonia</taxon>
    </lineage>
</organism>
<feature type="compositionally biased region" description="Polar residues" evidence="1">
    <location>
        <begin position="22"/>
        <end position="35"/>
    </location>
</feature>
<evidence type="ECO:0008006" key="5">
    <source>
        <dbReference type="Google" id="ProtNLM"/>
    </source>
</evidence>
<dbReference type="OrthoDB" id="122635at2"/>
<keyword evidence="2" id="KW-1133">Transmembrane helix</keyword>
<evidence type="ECO:0000256" key="2">
    <source>
        <dbReference type="SAM" id="Phobius"/>
    </source>
</evidence>
<reference evidence="3 4" key="1">
    <citation type="submission" date="2018-11" db="EMBL/GenBank/DDBJ databases">
        <title>Draft genome sequence of Gordonia sp. RS15-1S isolated from rice stems.</title>
        <authorList>
            <person name="Muangham S."/>
        </authorList>
    </citation>
    <scope>NUCLEOTIDE SEQUENCE [LARGE SCALE GENOMIC DNA]</scope>
    <source>
        <strain evidence="3 4">RS15-1S</strain>
    </source>
</reference>
<proteinExistence type="predicted"/>
<keyword evidence="4" id="KW-1185">Reference proteome</keyword>
<name>A0A3N4GAZ1_9ACTN</name>
<dbReference type="Proteomes" id="UP000267536">
    <property type="component" value="Unassembled WGS sequence"/>
</dbReference>
<feature type="transmembrane region" description="Helical" evidence="2">
    <location>
        <begin position="87"/>
        <end position="104"/>
    </location>
</feature>
<gene>
    <name evidence="3" type="ORF">EF294_14260</name>
</gene>